<organism evidence="4 5">
    <name type="scientific">Amylocarpus encephaloides</name>
    <dbReference type="NCBI Taxonomy" id="45428"/>
    <lineage>
        <taxon>Eukaryota</taxon>
        <taxon>Fungi</taxon>
        <taxon>Dikarya</taxon>
        <taxon>Ascomycota</taxon>
        <taxon>Pezizomycotina</taxon>
        <taxon>Leotiomycetes</taxon>
        <taxon>Helotiales</taxon>
        <taxon>Helotiales incertae sedis</taxon>
        <taxon>Amylocarpus</taxon>
    </lineage>
</organism>
<keyword evidence="1" id="KW-0560">Oxidoreductase</keyword>
<dbReference type="EMBL" id="MU251360">
    <property type="protein sequence ID" value="KAG9239294.1"/>
    <property type="molecule type" value="Genomic_DNA"/>
</dbReference>
<dbReference type="PRINTS" id="PR00406">
    <property type="entry name" value="CYTB5RDTASE"/>
</dbReference>
<dbReference type="InterPro" id="IPR052128">
    <property type="entry name" value="Oxidoreductase_NAD-binding"/>
</dbReference>
<evidence type="ECO:0000259" key="3">
    <source>
        <dbReference type="Pfam" id="PF00175"/>
    </source>
</evidence>
<dbReference type="AlphaFoldDB" id="A0A9P8C9X6"/>
<reference evidence="4" key="1">
    <citation type="journal article" date="2021" name="IMA Fungus">
        <title>Genomic characterization of three marine fungi, including Emericellopsis atlantica sp. nov. with signatures of a generalist lifestyle and marine biomass degradation.</title>
        <authorList>
            <person name="Hagestad O.C."/>
            <person name="Hou L."/>
            <person name="Andersen J.H."/>
            <person name="Hansen E.H."/>
            <person name="Altermark B."/>
            <person name="Li C."/>
            <person name="Kuhnert E."/>
            <person name="Cox R.J."/>
            <person name="Crous P.W."/>
            <person name="Spatafora J.W."/>
            <person name="Lail K."/>
            <person name="Amirebrahimi M."/>
            <person name="Lipzen A."/>
            <person name="Pangilinan J."/>
            <person name="Andreopoulos W."/>
            <person name="Hayes R.D."/>
            <person name="Ng V."/>
            <person name="Grigoriev I.V."/>
            <person name="Jackson S.A."/>
            <person name="Sutton T.D.S."/>
            <person name="Dobson A.D.W."/>
            <person name="Rama T."/>
        </authorList>
    </citation>
    <scope>NUCLEOTIDE SEQUENCE</scope>
    <source>
        <strain evidence="4">TRa018bII</strain>
    </source>
</reference>
<dbReference type="Gene3D" id="3.40.50.80">
    <property type="entry name" value="Nucleotide-binding domain of ferredoxin-NADP reductase (FNR) module"/>
    <property type="match status" value="1"/>
</dbReference>
<accession>A0A9P8C9X6</accession>
<proteinExistence type="predicted"/>
<protein>
    <submittedName>
        <fullName evidence="4">Oxidoreductase NAD-binding domain-containing protein 1</fullName>
    </submittedName>
</protein>
<dbReference type="InterPro" id="IPR039261">
    <property type="entry name" value="FNR_nucleotide-bd"/>
</dbReference>
<dbReference type="Proteomes" id="UP000824998">
    <property type="component" value="Unassembled WGS sequence"/>
</dbReference>
<evidence type="ECO:0000313" key="4">
    <source>
        <dbReference type="EMBL" id="KAG9239294.1"/>
    </source>
</evidence>
<keyword evidence="5" id="KW-1185">Reference proteome</keyword>
<dbReference type="GO" id="GO:0005739">
    <property type="term" value="C:mitochondrion"/>
    <property type="evidence" value="ECO:0007669"/>
    <property type="project" value="TreeGrafter"/>
</dbReference>
<feature type="domain" description="Oxidoreductase FAD/NAD(P)-binding" evidence="3">
    <location>
        <begin position="136"/>
        <end position="262"/>
    </location>
</feature>
<evidence type="ECO:0000256" key="2">
    <source>
        <dbReference type="ARBA" id="ARBA00023027"/>
    </source>
</evidence>
<dbReference type="InterPro" id="IPR001433">
    <property type="entry name" value="OxRdtase_FAD/NAD-bd"/>
</dbReference>
<keyword evidence="2" id="KW-0520">NAD</keyword>
<comment type="caution">
    <text evidence="4">The sequence shown here is derived from an EMBL/GenBank/DDBJ whole genome shotgun (WGS) entry which is preliminary data.</text>
</comment>
<dbReference type="PANTHER" id="PTHR46505">
    <property type="entry name" value="OXIDOREDUCTASE NAD-BINDING DOMAIN-CONTAINING PROTEIN 1"/>
    <property type="match status" value="1"/>
</dbReference>
<dbReference type="Pfam" id="PF00175">
    <property type="entry name" value="NAD_binding_1"/>
    <property type="match status" value="1"/>
</dbReference>
<evidence type="ECO:0000313" key="5">
    <source>
        <dbReference type="Proteomes" id="UP000824998"/>
    </source>
</evidence>
<dbReference type="SUPFAM" id="SSF52343">
    <property type="entry name" value="Ferredoxin reductase-like, C-terminal NADP-linked domain"/>
    <property type="match status" value="1"/>
</dbReference>
<dbReference type="CDD" id="cd00322">
    <property type="entry name" value="FNR_like"/>
    <property type="match status" value="1"/>
</dbReference>
<dbReference type="OrthoDB" id="436496at2759"/>
<sequence length="285" mass="31535">MAPIGGFSRASLPIREPLPLLEASAIRDSPLVKDRFLSGRNISTFLPGQWLDVYTPISPNAGGFTITSHPYLLEPAQPSPYLELAIQSSPTNPPAAYLWQDPSSILHTPIHIRVGGSFTFPPGHLTSWNHIKRMVFIAGGVGINPLISMLSQIAHTQETTSDSDFFSVSFLYTTRARPLRETLFLSRLTEAVTSLKDQATATLFRTQPKASSELEAKSEESRSSLAIQERRITAEDILNELGPVEDRSNVVVYVCGPPQLTDEFVEVAKKAEGMKEENVLCEKWW</sequence>
<gene>
    <name evidence="4" type="ORF">BJ875DRAFT_479617</name>
</gene>
<name>A0A9P8C9X6_9HELO</name>
<dbReference type="PANTHER" id="PTHR46505:SF1">
    <property type="entry name" value="OXIDOREDUCTASE NAD-BINDING DOMAIN-CONTAINING PROTEIN 1"/>
    <property type="match status" value="1"/>
</dbReference>
<dbReference type="GO" id="GO:0016491">
    <property type="term" value="F:oxidoreductase activity"/>
    <property type="evidence" value="ECO:0007669"/>
    <property type="project" value="UniProtKB-KW"/>
</dbReference>
<evidence type="ECO:0000256" key="1">
    <source>
        <dbReference type="ARBA" id="ARBA00023002"/>
    </source>
</evidence>